<evidence type="ECO:0000313" key="1">
    <source>
        <dbReference type="EMBL" id="GES95471.1"/>
    </source>
</evidence>
<dbReference type="Proteomes" id="UP000615446">
    <property type="component" value="Unassembled WGS sequence"/>
</dbReference>
<reference evidence="1" key="1">
    <citation type="submission" date="2019-10" db="EMBL/GenBank/DDBJ databases">
        <title>Conservation and host-specific expression of non-tandemly repeated heterogenous ribosome RNA gene in arbuscular mycorrhizal fungi.</title>
        <authorList>
            <person name="Maeda T."/>
            <person name="Kobayashi Y."/>
            <person name="Nakagawa T."/>
            <person name="Ezawa T."/>
            <person name="Yamaguchi K."/>
            <person name="Bino T."/>
            <person name="Nishimoto Y."/>
            <person name="Shigenobu S."/>
            <person name="Kawaguchi M."/>
        </authorList>
    </citation>
    <scope>NUCLEOTIDE SEQUENCE</scope>
    <source>
        <strain evidence="1">HR1</strain>
    </source>
</reference>
<dbReference type="AlphaFoldDB" id="A0A8H3M048"/>
<proteinExistence type="predicted"/>
<evidence type="ECO:0000313" key="2">
    <source>
        <dbReference type="Proteomes" id="UP000615446"/>
    </source>
</evidence>
<sequence>MMSKRRTRRKYSKSCSDCKDTIDYINLLSNKVNRIEEIINNFKNRPRKKPGLSIFNAKFTLNNIPCELEYDLSNFALDELQKLARFTTQNFNNNIIVNSNPFDRNED</sequence>
<protein>
    <submittedName>
        <fullName evidence="1">Uncharacterized protein</fullName>
    </submittedName>
</protein>
<accession>A0A8H3M048</accession>
<gene>
    <name evidence="1" type="ORF">RCL2_002213800</name>
</gene>
<dbReference type="OrthoDB" id="2383906at2759"/>
<comment type="caution">
    <text evidence="1">The sequence shown here is derived from an EMBL/GenBank/DDBJ whole genome shotgun (WGS) entry which is preliminary data.</text>
</comment>
<dbReference type="EMBL" id="BLAL01000242">
    <property type="protein sequence ID" value="GES95471.1"/>
    <property type="molecule type" value="Genomic_DNA"/>
</dbReference>
<organism evidence="1 2">
    <name type="scientific">Rhizophagus clarus</name>
    <dbReference type="NCBI Taxonomy" id="94130"/>
    <lineage>
        <taxon>Eukaryota</taxon>
        <taxon>Fungi</taxon>
        <taxon>Fungi incertae sedis</taxon>
        <taxon>Mucoromycota</taxon>
        <taxon>Glomeromycotina</taxon>
        <taxon>Glomeromycetes</taxon>
        <taxon>Glomerales</taxon>
        <taxon>Glomeraceae</taxon>
        <taxon>Rhizophagus</taxon>
    </lineage>
</organism>
<name>A0A8H3M048_9GLOM</name>